<evidence type="ECO:0000313" key="1">
    <source>
        <dbReference type="EMBL" id="BCT74267.1"/>
    </source>
</evidence>
<dbReference type="SUPFAM" id="SSF55961">
    <property type="entry name" value="Bet v1-like"/>
    <property type="match status" value="1"/>
</dbReference>
<evidence type="ECO:0000313" key="2">
    <source>
        <dbReference type="Proteomes" id="UP001319861"/>
    </source>
</evidence>
<proteinExistence type="predicted"/>
<dbReference type="InterPro" id="IPR023393">
    <property type="entry name" value="START-like_dom_sf"/>
</dbReference>
<accession>A0ABN6FB07</accession>
<reference evidence="1 2" key="1">
    <citation type="journal article" date="2021" name="J. Biosci. Bioeng.">
        <title>Identification and characterization of a chc gene cluster responsible for the aromatization pathway of cyclohexanecarboxylate degradation in Sinomonas cyclohexanicum ATCC 51369.</title>
        <authorList>
            <person name="Yamamoto T."/>
            <person name="Hasegawa Y."/>
            <person name="Lau P.C.K."/>
            <person name="Iwaki H."/>
        </authorList>
    </citation>
    <scope>NUCLEOTIDE SEQUENCE [LARGE SCALE GENOMIC DNA]</scope>
    <source>
        <strain evidence="1 2">ATCC 51369</strain>
    </source>
</reference>
<dbReference type="Proteomes" id="UP001319861">
    <property type="component" value="Chromosome"/>
</dbReference>
<protein>
    <submittedName>
        <fullName evidence="1">Polyketide cyclase</fullName>
    </submittedName>
</protein>
<name>A0ABN6FB07_SINCY</name>
<organism evidence="1 2">
    <name type="scientific">Sinomonas cyclohexanicum</name>
    <name type="common">Corynebacterium cyclohexanicum</name>
    <dbReference type="NCBI Taxonomy" id="322009"/>
    <lineage>
        <taxon>Bacteria</taxon>
        <taxon>Bacillati</taxon>
        <taxon>Actinomycetota</taxon>
        <taxon>Actinomycetes</taxon>
        <taxon>Micrococcales</taxon>
        <taxon>Micrococcaceae</taxon>
        <taxon>Sinomonas</taxon>
    </lineage>
</organism>
<dbReference type="Gene3D" id="3.30.530.20">
    <property type="match status" value="1"/>
</dbReference>
<dbReference type="EMBL" id="AP024525">
    <property type="protein sequence ID" value="BCT74267.1"/>
    <property type="molecule type" value="Genomic_DNA"/>
</dbReference>
<dbReference type="RefSeq" id="WP_229231024.1">
    <property type="nucleotide sequence ID" value="NZ_AP024525.1"/>
</dbReference>
<keyword evidence="2" id="KW-1185">Reference proteome</keyword>
<sequence>MSEFRHLSVPIALSPRAVSAFAGSPANLPRWAAGLAAGIREEDGRWLADSPMGPVEVRFVGDVTAGILDHEVTLPDGSTTLNQFRILADGPHSLAVFHLRRADGVATEAFEADAAAVRADLEALKRVLESGASGGQERAPEGSGA</sequence>
<gene>
    <name evidence="1" type="ORF">SCMU_01090</name>
</gene>